<protein>
    <submittedName>
        <fullName evidence="1">Uncharacterized protein</fullName>
    </submittedName>
</protein>
<dbReference type="HOGENOM" id="CLU_2748211_0_0_2"/>
<organism evidence="1 2">
    <name type="scientific">Methanosarcina mazei WWM610</name>
    <dbReference type="NCBI Taxonomy" id="1434117"/>
    <lineage>
        <taxon>Archaea</taxon>
        <taxon>Methanobacteriati</taxon>
        <taxon>Methanobacteriota</taxon>
        <taxon>Stenosarchaea group</taxon>
        <taxon>Methanomicrobia</taxon>
        <taxon>Methanosarcinales</taxon>
        <taxon>Methanosarcinaceae</taxon>
        <taxon>Methanosarcina</taxon>
    </lineage>
</organism>
<reference evidence="1 2" key="1">
    <citation type="submission" date="2014-07" db="EMBL/GenBank/DDBJ databases">
        <title>Methanogenic archaea and the global carbon cycle.</title>
        <authorList>
            <person name="Henriksen J.R."/>
            <person name="Luke J."/>
            <person name="Reinhart S."/>
            <person name="Benedict M.N."/>
            <person name="Youngblut N.D."/>
            <person name="Metcalf M.E."/>
            <person name="Whitaker R.J."/>
            <person name="Metcalf W.W."/>
        </authorList>
    </citation>
    <scope>NUCLEOTIDE SEQUENCE [LARGE SCALE GENOMIC DNA]</scope>
    <source>
        <strain evidence="1 2">WWM610</strain>
    </source>
</reference>
<dbReference type="Proteomes" id="UP000033058">
    <property type="component" value="Chromosome"/>
</dbReference>
<evidence type="ECO:0000313" key="2">
    <source>
        <dbReference type="Proteomes" id="UP000033058"/>
    </source>
</evidence>
<accession>A0A0E3PV87</accession>
<proteinExistence type="predicted"/>
<name>A0A0E3PV87_METMZ</name>
<gene>
    <name evidence="1" type="ORF">MSMAW_0552</name>
</gene>
<sequence>MVFLSLLFFSFFSSFLFPSPVVFSVLYFLYLQVNLIHFSILLHEFCTEGLRSFKFQENSRKFRELAKKRK</sequence>
<evidence type="ECO:0000313" key="1">
    <source>
        <dbReference type="EMBL" id="AKB39543.1"/>
    </source>
</evidence>
<dbReference type="AlphaFoldDB" id="A0A0E3PV87"/>
<dbReference type="EMBL" id="CP009509">
    <property type="protein sequence ID" value="AKB39543.1"/>
    <property type="molecule type" value="Genomic_DNA"/>
</dbReference>